<dbReference type="InterPro" id="IPR006101">
    <property type="entry name" value="Glyco_hydro_2"/>
</dbReference>
<dbReference type="PANTHER" id="PTHR46323">
    <property type="entry name" value="BETA-GALACTOSIDASE"/>
    <property type="match status" value="1"/>
</dbReference>
<dbReference type="Gene3D" id="3.20.20.80">
    <property type="entry name" value="Glycosidases"/>
    <property type="match status" value="1"/>
</dbReference>
<comment type="caution">
    <text evidence="13">The sequence shown here is derived from an EMBL/GenBank/DDBJ whole genome shotgun (WGS) entry which is preliminary data.</text>
</comment>
<evidence type="ECO:0000256" key="9">
    <source>
        <dbReference type="SAM" id="SignalP"/>
    </source>
</evidence>
<feature type="signal peptide" evidence="9">
    <location>
        <begin position="1"/>
        <end position="20"/>
    </location>
</feature>
<dbReference type="SUPFAM" id="SSF49303">
    <property type="entry name" value="beta-Galactosidase/glucuronidase domain"/>
    <property type="match status" value="1"/>
</dbReference>
<comment type="subunit">
    <text evidence="4">Monomer.</text>
</comment>
<dbReference type="PANTHER" id="PTHR46323:SF2">
    <property type="entry name" value="BETA-GALACTOSIDASE"/>
    <property type="match status" value="1"/>
</dbReference>
<evidence type="ECO:0000259" key="10">
    <source>
        <dbReference type="Pfam" id="PF00703"/>
    </source>
</evidence>
<evidence type="ECO:0000313" key="13">
    <source>
        <dbReference type="EMBL" id="TWF41475.1"/>
    </source>
</evidence>
<dbReference type="EMBL" id="VIWO01000003">
    <property type="protein sequence ID" value="TWF41475.1"/>
    <property type="molecule type" value="Genomic_DNA"/>
</dbReference>
<dbReference type="Proteomes" id="UP000320811">
    <property type="component" value="Unassembled WGS sequence"/>
</dbReference>
<dbReference type="GO" id="GO:0004565">
    <property type="term" value="F:beta-galactosidase activity"/>
    <property type="evidence" value="ECO:0007669"/>
    <property type="project" value="UniProtKB-EC"/>
</dbReference>
<dbReference type="GO" id="GO:0009341">
    <property type="term" value="C:beta-galactosidase complex"/>
    <property type="evidence" value="ECO:0007669"/>
    <property type="project" value="TreeGrafter"/>
</dbReference>
<accession>A0A561PTN4</accession>
<dbReference type="SUPFAM" id="SSF49785">
    <property type="entry name" value="Galactose-binding domain-like"/>
    <property type="match status" value="1"/>
</dbReference>
<name>A0A561PTN4_9BACT</name>
<dbReference type="InterPro" id="IPR006102">
    <property type="entry name" value="Ig-like_GH2"/>
</dbReference>
<dbReference type="SUPFAM" id="SSF74650">
    <property type="entry name" value="Galactose mutarotase-like"/>
    <property type="match status" value="1"/>
</dbReference>
<evidence type="ECO:0000256" key="6">
    <source>
        <dbReference type="ARBA" id="ARBA00022801"/>
    </source>
</evidence>
<keyword evidence="8" id="KW-0326">Glycosidase</keyword>
<evidence type="ECO:0000256" key="8">
    <source>
        <dbReference type="ARBA" id="ARBA00023295"/>
    </source>
</evidence>
<dbReference type="OrthoDB" id="9801077at2"/>
<evidence type="ECO:0000313" key="14">
    <source>
        <dbReference type="Proteomes" id="UP000320811"/>
    </source>
</evidence>
<evidence type="ECO:0000259" key="11">
    <source>
        <dbReference type="Pfam" id="PF02836"/>
    </source>
</evidence>
<dbReference type="RefSeq" id="WP_145669179.1">
    <property type="nucleotide sequence ID" value="NZ_VIWO01000003.1"/>
</dbReference>
<evidence type="ECO:0000256" key="4">
    <source>
        <dbReference type="ARBA" id="ARBA00011245"/>
    </source>
</evidence>
<dbReference type="GO" id="GO:0005990">
    <property type="term" value="P:lactose catabolic process"/>
    <property type="evidence" value="ECO:0007669"/>
    <property type="project" value="TreeGrafter"/>
</dbReference>
<dbReference type="GO" id="GO:0030246">
    <property type="term" value="F:carbohydrate binding"/>
    <property type="evidence" value="ECO:0007669"/>
    <property type="project" value="InterPro"/>
</dbReference>
<reference evidence="13 14" key="1">
    <citation type="submission" date="2019-06" db="EMBL/GenBank/DDBJ databases">
        <title>Sorghum-associated microbial communities from plants grown in Nebraska, USA.</title>
        <authorList>
            <person name="Schachtman D."/>
        </authorList>
    </citation>
    <scope>NUCLEOTIDE SEQUENCE [LARGE SCALE GENOMIC DNA]</scope>
    <source>
        <strain evidence="13 14">1209</strain>
    </source>
</reference>
<dbReference type="Pfam" id="PF00703">
    <property type="entry name" value="Glyco_hydro_2"/>
    <property type="match status" value="1"/>
</dbReference>
<dbReference type="EC" id="3.2.1.23" evidence="5"/>
<dbReference type="Pfam" id="PF02837">
    <property type="entry name" value="Glyco_hydro_2_N"/>
    <property type="match status" value="1"/>
</dbReference>
<dbReference type="PRINTS" id="PR00132">
    <property type="entry name" value="GLHYDRLASE2"/>
</dbReference>
<dbReference type="Pfam" id="PF02836">
    <property type="entry name" value="Glyco_hydro_2_C"/>
    <property type="match status" value="1"/>
</dbReference>
<organism evidence="13 14">
    <name type="scientific">Chitinophaga polysaccharea</name>
    <dbReference type="NCBI Taxonomy" id="1293035"/>
    <lineage>
        <taxon>Bacteria</taxon>
        <taxon>Pseudomonadati</taxon>
        <taxon>Bacteroidota</taxon>
        <taxon>Chitinophagia</taxon>
        <taxon>Chitinophagales</taxon>
        <taxon>Chitinophagaceae</taxon>
        <taxon>Chitinophaga</taxon>
    </lineage>
</organism>
<dbReference type="Gene3D" id="2.70.98.10">
    <property type="match status" value="1"/>
</dbReference>
<evidence type="ECO:0000256" key="1">
    <source>
        <dbReference type="ARBA" id="ARBA00001412"/>
    </source>
</evidence>
<feature type="domain" description="Glycoside hydrolase family 2 catalytic" evidence="11">
    <location>
        <begin position="298"/>
        <end position="431"/>
    </location>
</feature>
<comment type="catalytic activity">
    <reaction evidence="1">
        <text>Hydrolysis of terminal non-reducing beta-D-galactose residues in beta-D-galactosides.</text>
        <dbReference type="EC" id="3.2.1.23"/>
    </reaction>
</comment>
<keyword evidence="7" id="KW-0106">Calcium</keyword>
<dbReference type="InterPro" id="IPR050347">
    <property type="entry name" value="Bact_Beta-galactosidase"/>
</dbReference>
<keyword evidence="9" id="KW-0732">Signal</keyword>
<dbReference type="AlphaFoldDB" id="A0A561PTN4"/>
<protein>
    <recommendedName>
        <fullName evidence="5">beta-galactosidase</fullName>
        <ecNumber evidence="5">3.2.1.23</ecNumber>
    </recommendedName>
</protein>
<gene>
    <name evidence="13" type="ORF">FHW36_103279</name>
</gene>
<dbReference type="InterPro" id="IPR013783">
    <property type="entry name" value="Ig-like_fold"/>
</dbReference>
<dbReference type="InterPro" id="IPR036156">
    <property type="entry name" value="Beta-gal/glucu_dom_sf"/>
</dbReference>
<dbReference type="Gene3D" id="2.60.40.10">
    <property type="entry name" value="Immunoglobulins"/>
    <property type="match status" value="1"/>
</dbReference>
<evidence type="ECO:0000259" key="12">
    <source>
        <dbReference type="Pfam" id="PF02837"/>
    </source>
</evidence>
<dbReference type="Gene3D" id="2.60.120.260">
    <property type="entry name" value="Galactose-binding domain-like"/>
    <property type="match status" value="1"/>
</dbReference>
<comment type="similarity">
    <text evidence="3">Belongs to the glycosyl hydrolase 2 family.</text>
</comment>
<dbReference type="InterPro" id="IPR017853">
    <property type="entry name" value="GH"/>
</dbReference>
<dbReference type="InterPro" id="IPR006103">
    <property type="entry name" value="Glyco_hydro_2_cat"/>
</dbReference>
<dbReference type="InterPro" id="IPR006104">
    <property type="entry name" value="Glyco_hydro_2_N"/>
</dbReference>
<dbReference type="SUPFAM" id="SSF51445">
    <property type="entry name" value="(Trans)glycosidases"/>
    <property type="match status" value="1"/>
</dbReference>
<dbReference type="InterPro" id="IPR011013">
    <property type="entry name" value="Gal_mutarotase_sf_dom"/>
</dbReference>
<feature type="domain" description="Glycosyl hydrolases family 2 sugar binding" evidence="12">
    <location>
        <begin position="53"/>
        <end position="183"/>
    </location>
</feature>
<comment type="cofactor">
    <cofactor evidence="2">
        <name>Ca(2+)</name>
        <dbReference type="ChEBI" id="CHEBI:29108"/>
    </cofactor>
</comment>
<keyword evidence="6" id="KW-0378">Hydrolase</keyword>
<proteinExistence type="inferred from homology"/>
<dbReference type="InterPro" id="IPR008979">
    <property type="entry name" value="Galactose-bd-like_sf"/>
</dbReference>
<sequence length="920" mass="102786">MSVRIALLLSALLYLQTTFAQETQRIYLSGTDKDHTINWDFYCSGGRKSGQWTTIPVPSNWEQQGFGSYNYGHDKIKADEKGSYRYRFEAPANWQQQQVNLVFDGVMTDADVKINGRVAGAIHQGGFYRFSYDISKLLHKGSNLLEVTVSKMSANASVNRAERNGDFWVLGGIYRPVYLEVKPRVHINRLAINATAKGDFTVQVFTNNLPAGYTISAQVFSFDGKPVQEAVIANEKAYTTLPDERLYTLQQQVARPRTWSAEFPHRYQAVIQVKNGSLVVHSVTQPFGFRTIAVRPRDGIYVNGVRVLLKGVNRHSAWPETGRTLSKDISILDVNLMKEMNMNAVRMSHYPPDEHFLDVCDSLGLFVLDELTGWQAAYDTVTGRRLVKELVVRDVNHPSVIFWDNGNEGGFNRALDGDYALYDPQQRPVLHPWERYSGIDTKHYPDYNYIVNSSLYDQQDILMPTEFMHGLYDGGMGAGLQDFWARISQHPRGGGGFLWVLADEGLVRTDKDGWIDTDGNHAPDGIVGPHREKEGSFYAIKDTWSPVQISLPVITAAFNGRIPVENCYDYTSLSQCGFRWQLLRLPSPGKDNRADTINAGYITAPALAPHTKGFLQLAHPRDWEQADVLYITVTDPYGREILQKSWPLRSPAPPAATANGQQVTAMVSGDTLNVTAGNARYAFSRTSGQLMHIVANGRVVPLSNGPVLAGVTQTLQQFSHSPGDSGYIVTARYEGNGFLQVKWTIKAGVPAQLDYSYGVKGETPFTGITFNYPENMVKGMAWIGEGPYRVWKNRLQGQQFGSWFKTYNNTVTGESWEYPEFKGYHAQVRRATFYTTSNPVTFYIGNEGTFLQVFRPQSPKGAGNNYTAPAFPDGDIGFMSAISPIGTKFQEAARMGPESQGNLMLNYTPVSGRIWIDAGM</sequence>
<evidence type="ECO:0000256" key="7">
    <source>
        <dbReference type="ARBA" id="ARBA00022837"/>
    </source>
</evidence>
<evidence type="ECO:0000256" key="5">
    <source>
        <dbReference type="ARBA" id="ARBA00012756"/>
    </source>
</evidence>
<feature type="domain" description="Glycoside hydrolase family 2 immunoglobulin-like beta-sandwich" evidence="10">
    <location>
        <begin position="185"/>
        <end position="290"/>
    </location>
</feature>
<evidence type="ECO:0000256" key="2">
    <source>
        <dbReference type="ARBA" id="ARBA00001913"/>
    </source>
</evidence>
<feature type="chain" id="PRO_5022036239" description="beta-galactosidase" evidence="9">
    <location>
        <begin position="21"/>
        <end position="920"/>
    </location>
</feature>
<dbReference type="InterPro" id="IPR014718">
    <property type="entry name" value="GH-type_carb-bd"/>
</dbReference>
<keyword evidence="14" id="KW-1185">Reference proteome</keyword>
<evidence type="ECO:0000256" key="3">
    <source>
        <dbReference type="ARBA" id="ARBA00007401"/>
    </source>
</evidence>